<comment type="caution">
    <text evidence="4">The sequence shown here is derived from an EMBL/GenBank/DDBJ whole genome shotgun (WGS) entry which is preliminary data.</text>
</comment>
<keyword evidence="1 4" id="KW-0378">Hydrolase</keyword>
<evidence type="ECO:0000259" key="3">
    <source>
        <dbReference type="Pfam" id="PF02129"/>
    </source>
</evidence>
<feature type="domain" description="Xaa-Pro dipeptidyl-peptidase-like" evidence="3">
    <location>
        <begin position="82"/>
        <end position="194"/>
    </location>
</feature>
<reference evidence="4" key="2">
    <citation type="submission" date="2021-04" db="EMBL/GenBank/DDBJ databases">
        <authorList>
            <person name="Gilroy R."/>
        </authorList>
    </citation>
    <scope>NUCLEOTIDE SEQUENCE</scope>
    <source>
        <strain evidence="4">ChiW7-2402</strain>
    </source>
</reference>
<dbReference type="GO" id="GO:0052689">
    <property type="term" value="F:carboxylic ester hydrolase activity"/>
    <property type="evidence" value="ECO:0007669"/>
    <property type="project" value="UniProtKB-ARBA"/>
</dbReference>
<dbReference type="InterPro" id="IPR000383">
    <property type="entry name" value="Xaa-Pro-like_dom"/>
</dbReference>
<reference evidence="4" key="1">
    <citation type="journal article" date="2021" name="PeerJ">
        <title>Extensive microbial diversity within the chicken gut microbiome revealed by metagenomics and culture.</title>
        <authorList>
            <person name="Gilroy R."/>
            <person name="Ravi A."/>
            <person name="Getino M."/>
            <person name="Pursley I."/>
            <person name="Horton D.L."/>
            <person name="Alikhan N.F."/>
            <person name="Baker D."/>
            <person name="Gharbi K."/>
            <person name="Hall N."/>
            <person name="Watson M."/>
            <person name="Adriaenssens E.M."/>
            <person name="Foster-Nyarko E."/>
            <person name="Jarju S."/>
            <person name="Secka A."/>
            <person name="Antonio M."/>
            <person name="Oren A."/>
            <person name="Chaudhuri R.R."/>
            <person name="La Ragione R."/>
            <person name="Hildebrand F."/>
            <person name="Pallen M.J."/>
        </authorList>
    </citation>
    <scope>NUCLEOTIDE SEQUENCE</scope>
    <source>
        <strain evidence="4">ChiW7-2402</strain>
    </source>
</reference>
<dbReference type="Pfam" id="PF02129">
    <property type="entry name" value="Peptidase_S15"/>
    <property type="match status" value="1"/>
</dbReference>
<evidence type="ECO:0000256" key="2">
    <source>
        <dbReference type="SAM" id="Phobius"/>
    </source>
</evidence>
<sequence length="355" mass="39862">MSDGMIVVWVIVALVGAAALFFLLQILMVGITFSLLYGRVKHTYSRRALFSDLPAIAVRREFVPVGRRGRLAVYHLGEENKKGLVILSHGIRDCAEGYFSEARGFLAEGYRVLLYDATGSGASSGRSQRGLPQSAIDLKRILTWAEGQPCFDGLAFYLYGHSWGGYAVCAVFCKGAHPRVKAVCSLSGFNDPGRMLLESSSTLTVHFGRFMYPALLFMQVMRFGRAMYDTAEKGIRAAKGTRFLILHAEHDQAIRLNGASVYARRGELENEGGRVKFEVIEGRHHLNAWFSPETCRRDEAYDIRYRELTGKYGFRLSKAQERAFYASIDREERIALSEPDPAFFARIDAFYREGT</sequence>
<organism evidence="4 5">
    <name type="scientific">Candidatus Gallimonas intestinavium</name>
    <dbReference type="NCBI Taxonomy" id="2838603"/>
    <lineage>
        <taxon>Bacteria</taxon>
        <taxon>Bacillati</taxon>
        <taxon>Bacillota</taxon>
        <taxon>Clostridia</taxon>
        <taxon>Candidatus Gallimonas</taxon>
    </lineage>
</organism>
<dbReference type="InterPro" id="IPR029058">
    <property type="entry name" value="AB_hydrolase_fold"/>
</dbReference>
<keyword evidence="2" id="KW-0812">Transmembrane</keyword>
<gene>
    <name evidence="4" type="ORF">H9964_04335</name>
</gene>
<dbReference type="PANTHER" id="PTHR22946:SF9">
    <property type="entry name" value="POLYKETIDE TRANSFERASE AF380"/>
    <property type="match status" value="1"/>
</dbReference>
<dbReference type="EMBL" id="DXBB01000062">
    <property type="protein sequence ID" value="HIZ72788.1"/>
    <property type="molecule type" value="Genomic_DNA"/>
</dbReference>
<accession>A0A9D2K005</accession>
<dbReference type="Gene3D" id="3.40.50.1820">
    <property type="entry name" value="alpha/beta hydrolase"/>
    <property type="match status" value="1"/>
</dbReference>
<evidence type="ECO:0000256" key="1">
    <source>
        <dbReference type="ARBA" id="ARBA00022801"/>
    </source>
</evidence>
<proteinExistence type="predicted"/>
<dbReference type="AlphaFoldDB" id="A0A9D2K005"/>
<protein>
    <submittedName>
        <fullName evidence="4">Alpha/beta fold hydrolase</fullName>
    </submittedName>
</protein>
<evidence type="ECO:0000313" key="4">
    <source>
        <dbReference type="EMBL" id="HIZ72788.1"/>
    </source>
</evidence>
<keyword evidence="2" id="KW-0472">Membrane</keyword>
<dbReference type="Proteomes" id="UP000824102">
    <property type="component" value="Unassembled WGS sequence"/>
</dbReference>
<evidence type="ECO:0000313" key="5">
    <source>
        <dbReference type="Proteomes" id="UP000824102"/>
    </source>
</evidence>
<dbReference type="InterPro" id="IPR050261">
    <property type="entry name" value="FrsA_esterase"/>
</dbReference>
<dbReference type="SUPFAM" id="SSF53474">
    <property type="entry name" value="alpha/beta-Hydrolases"/>
    <property type="match status" value="1"/>
</dbReference>
<dbReference type="PANTHER" id="PTHR22946">
    <property type="entry name" value="DIENELACTONE HYDROLASE DOMAIN-CONTAINING PROTEIN-RELATED"/>
    <property type="match status" value="1"/>
</dbReference>
<keyword evidence="2" id="KW-1133">Transmembrane helix</keyword>
<feature type="transmembrane region" description="Helical" evidence="2">
    <location>
        <begin position="6"/>
        <end position="37"/>
    </location>
</feature>
<name>A0A9D2K005_9FIRM</name>